<proteinExistence type="predicted"/>
<evidence type="ECO:0000313" key="1">
    <source>
        <dbReference type="EMBL" id="CZT53421.1"/>
    </source>
</evidence>
<keyword evidence="2" id="KW-1185">Reference proteome</keyword>
<gene>
    <name evidence="1" type="ORF">RSE6_14971</name>
</gene>
<protein>
    <submittedName>
        <fullName evidence="1">Uncharacterized protein</fullName>
    </submittedName>
</protein>
<sequence length="225" mass="25011">MPTLAKLNSAASEVIIILKGIPEYSNARVAVISGLALWNYLQNGRTTKDVDLIISIDTAPDSMKQRLLSLPNTRFVTQAQVAEAQALSQIPAGHVPFISQIDLLIFKINSYGLRAQIAKKRIDARDAQNLLQNMTTPLRLTAAQLAIVELCLSDIVSQGTKTQEWWKQRLGLVAQNPTLAADEYWTWSPKDCNYYHLNSDRSYEWAAQAGSLNGQQSSSSRSRDH</sequence>
<organism evidence="1 2">
    <name type="scientific">Rhynchosporium secalis</name>
    <name type="common">Barley scald fungus</name>
    <dbReference type="NCBI Taxonomy" id="38038"/>
    <lineage>
        <taxon>Eukaryota</taxon>
        <taxon>Fungi</taxon>
        <taxon>Dikarya</taxon>
        <taxon>Ascomycota</taxon>
        <taxon>Pezizomycotina</taxon>
        <taxon>Leotiomycetes</taxon>
        <taxon>Helotiales</taxon>
        <taxon>Ploettnerulaceae</taxon>
        <taxon>Rhynchosporium</taxon>
    </lineage>
</organism>
<dbReference type="Proteomes" id="UP000177625">
    <property type="component" value="Unassembled WGS sequence"/>
</dbReference>
<dbReference type="AlphaFoldDB" id="A0A1E1MWG3"/>
<reference evidence="2" key="1">
    <citation type="submission" date="2016-03" db="EMBL/GenBank/DDBJ databases">
        <authorList>
            <person name="Guldener U."/>
        </authorList>
    </citation>
    <scope>NUCLEOTIDE SEQUENCE [LARGE SCALE GENOMIC DNA]</scope>
</reference>
<dbReference type="EMBL" id="FJVC01000763">
    <property type="protein sequence ID" value="CZT53421.1"/>
    <property type="molecule type" value="Genomic_DNA"/>
</dbReference>
<evidence type="ECO:0000313" key="2">
    <source>
        <dbReference type="Proteomes" id="UP000177625"/>
    </source>
</evidence>
<name>A0A1E1MWG3_RHYSE</name>
<accession>A0A1E1MWG3</accession>